<dbReference type="InterPro" id="IPR011990">
    <property type="entry name" value="TPR-like_helical_dom_sf"/>
</dbReference>
<dbReference type="InterPro" id="IPR052630">
    <property type="entry name" value="TTC17"/>
</dbReference>
<evidence type="ECO:0000313" key="1">
    <source>
        <dbReference type="EMBL" id="VDK47979.1"/>
    </source>
</evidence>
<dbReference type="WBParaSite" id="ASIM_0001328001-mRNA-1">
    <property type="protein sequence ID" value="ASIM_0001328001-mRNA-1"/>
    <property type="gene ID" value="ASIM_0001328001"/>
</dbReference>
<dbReference type="GO" id="GO:0015629">
    <property type="term" value="C:actin cytoskeleton"/>
    <property type="evidence" value="ECO:0007669"/>
    <property type="project" value="TreeGrafter"/>
</dbReference>
<reference evidence="1 2" key="2">
    <citation type="submission" date="2018-11" db="EMBL/GenBank/DDBJ databases">
        <authorList>
            <consortium name="Pathogen Informatics"/>
        </authorList>
    </citation>
    <scope>NUCLEOTIDE SEQUENCE [LARGE SCALE GENOMIC DNA]</scope>
</reference>
<sequence length="1146" mass="129263">MVTEDGLSIQYVKVIREQEQADDPEIENKIRSSDMDCLTAGSFANNRDPYLVSYTVFDPLEDLEYMIGLVRDVNEDITHEIPYCTSDLPFSMYAFEHLSGMQQRDSLSSPYEYELQKALPSRFRIVDFAHYVAVTLKKEPMSAPLLNLAALYWRIKGDAKNAIECLRRSLHYSTHDKRARAMVALGNLLHRAGHSSDAVILYQLVMNEVKNANLHMAMGDALTVIQNRTEAIVEYEQALAIDASLESASIKAAALKCDLKLIDAMEKQHRNLLSTISEKTNYNNRFELVKMLEENVRRNVLDTDGKLQSALIYEFFTFGTLPYVTCRTVKQQDDRLGMHCGVSDLRRYRTMISEKHLKMFDAARRSAMLINETSHWYDGDTGLVQEEDDDKELTEFLTGLEPFKGMDWDEPTEERMYPRKIESSMSKLLERYLSGEWPNKTLCEANRWHYSMPSADNLPQLFMSPENKGFCVSDLLNKYLGLSPHKQHPLPWALPRCDSFIRDEPLSSMFKLPGVVHAASRRRSIRFAEERLRSTFVSLVGTRATQADVAQRIKTLLTYNIGPKWIALNLAALYWRVVGVPHEAIECLRAALHFQPERHADVALTQLAQLVIRTASEREHLRDAVALLNTAIHVDPNEPLTHFLNGLIEILQGNNALAMAYIRAAVILDPLFQPAVDVLHTLKCASKDENKLSSGVRVEVRCCSRSEPNIFCIVASGECFKAHQHGAYEAVLCASANDNANICKRASPAVAFIASALVPSNVQDVRELDEVEVHDHESAADRFDELHIDTSDEIALDYGADQSLKKILAVLHWVQRAVELLQVLYAGARRVIAQQTDEEVWQEEVLVRIVPFPENALSLSQMSDRRQMLAYDIELPEVLPLPLKEQIKLGLQYFPPAKTSDPNFCSNVKMSISMLHEQTTSTWVSVTAKGVGLEQYMDLSNPAPEIAGFEPNCPDLDKPSPLRTFDHLPAYHLREQFIFYKPEKALTDAFQSLGNERERIEHVAGRLMIAMKVSKLTPNLSKDQDGGVHWTLSTASTLYWRVKGDAVNALKCLRHSLNNAPSDMKDVALVSMANIYHQAGLLHSALIAGGAALGISPKLVAIHFTLANIYATMFYYSTLSLQSNFKPAKERIRAIYCHTGNSSPFQ</sequence>
<dbReference type="GO" id="GO:0005737">
    <property type="term" value="C:cytoplasm"/>
    <property type="evidence" value="ECO:0007669"/>
    <property type="project" value="TreeGrafter"/>
</dbReference>
<evidence type="ECO:0000313" key="2">
    <source>
        <dbReference type="Proteomes" id="UP000267096"/>
    </source>
</evidence>
<name>A0A0M3JXZ2_ANISI</name>
<proteinExistence type="predicted"/>
<keyword evidence="2" id="KW-1185">Reference proteome</keyword>
<organism evidence="3">
    <name type="scientific">Anisakis simplex</name>
    <name type="common">Herring worm</name>
    <dbReference type="NCBI Taxonomy" id="6269"/>
    <lineage>
        <taxon>Eukaryota</taxon>
        <taxon>Metazoa</taxon>
        <taxon>Ecdysozoa</taxon>
        <taxon>Nematoda</taxon>
        <taxon>Chromadorea</taxon>
        <taxon>Rhabditida</taxon>
        <taxon>Spirurina</taxon>
        <taxon>Ascaridomorpha</taxon>
        <taxon>Ascaridoidea</taxon>
        <taxon>Anisakidae</taxon>
        <taxon>Anisakis</taxon>
        <taxon>Anisakis simplex complex</taxon>
    </lineage>
</organism>
<dbReference type="SUPFAM" id="SSF48452">
    <property type="entry name" value="TPR-like"/>
    <property type="match status" value="1"/>
</dbReference>
<dbReference type="GO" id="GO:0030041">
    <property type="term" value="P:actin filament polymerization"/>
    <property type="evidence" value="ECO:0007669"/>
    <property type="project" value="TreeGrafter"/>
</dbReference>
<dbReference type="OrthoDB" id="2115703at2759"/>
<evidence type="ECO:0000313" key="3">
    <source>
        <dbReference type="WBParaSite" id="ASIM_0001328001-mRNA-1"/>
    </source>
</evidence>
<protein>
    <submittedName>
        <fullName evidence="3">Tetratricopeptide repeat protein 17 (inferred by orthology to a human protein)</fullName>
    </submittedName>
</protein>
<dbReference type="AlphaFoldDB" id="A0A0M3JXZ2"/>
<dbReference type="PANTHER" id="PTHR16091:SF1">
    <property type="entry name" value="TETRATRICOPEPTIDE REPEAT PROTEIN 17"/>
    <property type="match status" value="1"/>
</dbReference>
<dbReference type="Proteomes" id="UP000267096">
    <property type="component" value="Unassembled WGS sequence"/>
</dbReference>
<accession>A0A0M3JXZ2</accession>
<dbReference type="EMBL" id="UYRR01031235">
    <property type="protein sequence ID" value="VDK47979.1"/>
    <property type="molecule type" value="Genomic_DNA"/>
</dbReference>
<dbReference type="Gene3D" id="1.25.40.10">
    <property type="entry name" value="Tetratricopeptide repeat domain"/>
    <property type="match status" value="3"/>
</dbReference>
<dbReference type="InterPro" id="IPR019734">
    <property type="entry name" value="TPR_rpt"/>
</dbReference>
<dbReference type="PANTHER" id="PTHR16091">
    <property type="entry name" value="TTC17 PROTEIN"/>
    <property type="match status" value="1"/>
</dbReference>
<reference evidence="3" key="1">
    <citation type="submission" date="2017-02" db="UniProtKB">
        <authorList>
            <consortium name="WormBaseParasite"/>
        </authorList>
    </citation>
    <scope>IDENTIFICATION</scope>
</reference>
<dbReference type="Pfam" id="PF13432">
    <property type="entry name" value="TPR_16"/>
    <property type="match status" value="1"/>
</dbReference>
<dbReference type="SMART" id="SM00028">
    <property type="entry name" value="TPR"/>
    <property type="match status" value="5"/>
</dbReference>
<gene>
    <name evidence="1" type="ORF">ASIM_LOCUS12708</name>
</gene>